<comment type="caution">
    <text evidence="8">The sequence shown here is derived from an EMBL/GenBank/DDBJ whole genome shotgun (WGS) entry which is preliminary data.</text>
</comment>
<dbReference type="InterPro" id="IPR036719">
    <property type="entry name" value="Neuro-gated_channel_TM_sf"/>
</dbReference>
<evidence type="ECO:0000256" key="2">
    <source>
        <dbReference type="ARBA" id="ARBA00022692"/>
    </source>
</evidence>
<reference evidence="8 9" key="1">
    <citation type="submission" date="2022-05" db="EMBL/GenBank/DDBJ databases">
        <authorList>
            <consortium name="Genoscope - CEA"/>
            <person name="William W."/>
        </authorList>
    </citation>
    <scope>NUCLEOTIDE SEQUENCE [LARGE SCALE GENOMIC DNA]</scope>
</reference>
<feature type="domain" description="Neurotransmitter-gated ion-channel ligand-binding" evidence="6">
    <location>
        <begin position="30"/>
        <end position="83"/>
    </location>
</feature>
<dbReference type="Pfam" id="PF02931">
    <property type="entry name" value="Neur_chan_LBD"/>
    <property type="match status" value="2"/>
</dbReference>
<dbReference type="InterPro" id="IPR006201">
    <property type="entry name" value="Neur_channel"/>
</dbReference>
<keyword evidence="4 5" id="KW-0472">Membrane</keyword>
<feature type="transmembrane region" description="Helical" evidence="5">
    <location>
        <begin position="340"/>
        <end position="365"/>
    </location>
</feature>
<dbReference type="Pfam" id="PF02932">
    <property type="entry name" value="Neur_chan_memb"/>
    <property type="match status" value="1"/>
</dbReference>
<dbReference type="InterPro" id="IPR036734">
    <property type="entry name" value="Neur_chan_lig-bd_sf"/>
</dbReference>
<comment type="subcellular location">
    <subcellularLocation>
        <location evidence="1">Membrane</location>
        <topology evidence="1">Multi-pass membrane protein</topology>
    </subcellularLocation>
</comment>
<dbReference type="PRINTS" id="PR00252">
    <property type="entry name" value="NRIONCHANNEL"/>
</dbReference>
<evidence type="ECO:0000256" key="5">
    <source>
        <dbReference type="SAM" id="Phobius"/>
    </source>
</evidence>
<evidence type="ECO:0000313" key="8">
    <source>
        <dbReference type="EMBL" id="CAH3130610.1"/>
    </source>
</evidence>
<dbReference type="InterPro" id="IPR038050">
    <property type="entry name" value="Neuro_actylchol_rec"/>
</dbReference>
<protein>
    <submittedName>
        <fullName evidence="8">Uncharacterized protein</fullName>
    </submittedName>
</protein>
<feature type="transmembrane region" description="Helical" evidence="5">
    <location>
        <begin position="282"/>
        <end position="306"/>
    </location>
</feature>
<dbReference type="InterPro" id="IPR006202">
    <property type="entry name" value="Neur_chan_lig-bd"/>
</dbReference>
<dbReference type="PANTHER" id="PTHR18945">
    <property type="entry name" value="NEUROTRANSMITTER GATED ION CHANNEL"/>
    <property type="match status" value="1"/>
</dbReference>
<dbReference type="SUPFAM" id="SSF90112">
    <property type="entry name" value="Neurotransmitter-gated ion-channel transmembrane pore"/>
    <property type="match status" value="1"/>
</dbReference>
<evidence type="ECO:0000256" key="1">
    <source>
        <dbReference type="ARBA" id="ARBA00004141"/>
    </source>
</evidence>
<evidence type="ECO:0000256" key="3">
    <source>
        <dbReference type="ARBA" id="ARBA00022989"/>
    </source>
</evidence>
<feature type="transmembrane region" description="Helical" evidence="5">
    <location>
        <begin position="455"/>
        <end position="473"/>
    </location>
</feature>
<name>A0ABN8P342_9CNID</name>
<feature type="transmembrane region" description="Helical" evidence="5">
    <location>
        <begin position="313"/>
        <end position="334"/>
    </location>
</feature>
<accession>A0ABN8P342</accession>
<organism evidence="8 9">
    <name type="scientific">Porites lobata</name>
    <dbReference type="NCBI Taxonomy" id="104759"/>
    <lineage>
        <taxon>Eukaryota</taxon>
        <taxon>Metazoa</taxon>
        <taxon>Cnidaria</taxon>
        <taxon>Anthozoa</taxon>
        <taxon>Hexacorallia</taxon>
        <taxon>Scleractinia</taxon>
        <taxon>Fungiina</taxon>
        <taxon>Poritidae</taxon>
        <taxon>Porites</taxon>
    </lineage>
</organism>
<gene>
    <name evidence="8" type="ORF">PLOB_00034746</name>
</gene>
<dbReference type="SUPFAM" id="SSF63712">
    <property type="entry name" value="Nicotinic receptor ligand binding domain-like"/>
    <property type="match status" value="2"/>
</dbReference>
<dbReference type="Gene3D" id="2.70.170.10">
    <property type="entry name" value="Neurotransmitter-gated ion-channel ligand-binding domain"/>
    <property type="match status" value="1"/>
</dbReference>
<dbReference type="Proteomes" id="UP001159405">
    <property type="component" value="Unassembled WGS sequence"/>
</dbReference>
<evidence type="ECO:0000256" key="4">
    <source>
        <dbReference type="ARBA" id="ARBA00023136"/>
    </source>
</evidence>
<feature type="domain" description="Neurotransmitter-gated ion-channel ligand-binding" evidence="6">
    <location>
        <begin position="118"/>
        <end position="280"/>
    </location>
</feature>
<dbReference type="CDD" id="cd19051">
    <property type="entry name" value="LGIC_TM_cation"/>
    <property type="match status" value="1"/>
</dbReference>
<dbReference type="EMBL" id="CALNXK010000048">
    <property type="protein sequence ID" value="CAH3130610.1"/>
    <property type="molecule type" value="Genomic_DNA"/>
</dbReference>
<evidence type="ECO:0000259" key="6">
    <source>
        <dbReference type="Pfam" id="PF02931"/>
    </source>
</evidence>
<dbReference type="InterPro" id="IPR006029">
    <property type="entry name" value="Neurotrans-gated_channel_TM"/>
</dbReference>
<evidence type="ECO:0000313" key="9">
    <source>
        <dbReference type="Proteomes" id="UP001159405"/>
    </source>
</evidence>
<keyword evidence="2 5" id="KW-0812">Transmembrane</keyword>
<feature type="domain" description="Neurotransmitter-gated ion-channel transmembrane" evidence="7">
    <location>
        <begin position="290"/>
        <end position="384"/>
    </location>
</feature>
<dbReference type="Gene3D" id="1.20.58.390">
    <property type="entry name" value="Neurotransmitter-gated ion-channel transmembrane domain"/>
    <property type="match status" value="1"/>
</dbReference>
<keyword evidence="9" id="KW-1185">Reference proteome</keyword>
<proteinExistence type="predicted"/>
<feature type="non-terminal residue" evidence="8">
    <location>
        <position position="1"/>
    </location>
</feature>
<keyword evidence="3 5" id="KW-1133">Transmembrane helix</keyword>
<evidence type="ECO:0000259" key="7">
    <source>
        <dbReference type="Pfam" id="PF02932"/>
    </source>
</evidence>
<sequence>RIHIKLLCYHDDCFFIGRVLCRSTSSSWEHKIRADLLENYDKKVRPAIRGKKPVEVSFALRVSRLVKVDNKEQLVVLDTWVIQNLSFPLNVKLSKSSVTTAFNFKLGLFLKTFLNLFLVCLQHWRNPFLTWNSSDYGGLDRIFFSPGEIWVPDIALYNNGDDNINLAGGPSKFVTDVVVDDRGMCRWGGPATFKVNCKMKIDQWPFDEQQCKLGFGSYTFGKNLLKLKLFKDKSKLTNRFVESGNWRIEEITSRLSETDHGNCCRFNFSEVEYTIKMKRKSLYYTFYVTIPCVILTILAFSSFLIHVESGERIGFVTTVLLAMTVFLLIIPSWLPVTSDGLPILGVLLEATMIVITLVLFANIWVLRVYFKEGKPPDWVERICYLCIRGRRQNIQQIHAQDAEGPLSKAEKPVASMVTIEMTGSNIDTTSATEHCHKKGDNHLTWQRVSTIMDRAFFVIFVLISLTSYAVYTADAL</sequence>